<protein>
    <submittedName>
        <fullName evidence="1">Uncharacterized protein</fullName>
    </submittedName>
</protein>
<dbReference type="RefSeq" id="WP_151010712.1">
    <property type="nucleotide sequence ID" value="NZ_CP084582.1"/>
</dbReference>
<keyword evidence="2" id="KW-1185">Reference proteome</keyword>
<reference evidence="1 2" key="1">
    <citation type="submission" date="2019-09" db="EMBL/GenBank/DDBJ databases">
        <title>High taxonomic diversity of Micromonospora strains isolated from Medicago sativa nodules in different geographical locations.</title>
        <authorList>
            <person name="Martinez-Hidalgo P."/>
            <person name="Flores-Felix J.D."/>
            <person name="Velazquez E."/>
            <person name="Brau L."/>
            <person name="Trujillo M.E."/>
            <person name="Martinez-Molina E."/>
        </authorList>
    </citation>
    <scope>NUCLEOTIDE SEQUENCE [LARGE SCALE GENOMIC DNA]</scope>
    <source>
        <strain evidence="1 2">ALFB5</strain>
    </source>
</reference>
<dbReference type="EMBL" id="WAAR01000002">
    <property type="protein sequence ID" value="KAB1119038.1"/>
    <property type="molecule type" value="Genomic_DNA"/>
</dbReference>
<name>A0ABQ6UPK3_9ACTN</name>
<comment type="caution">
    <text evidence="1">The sequence shown here is derived from an EMBL/GenBank/DDBJ whole genome shotgun (WGS) entry which is preliminary data.</text>
</comment>
<evidence type="ECO:0000313" key="1">
    <source>
        <dbReference type="EMBL" id="KAB1119038.1"/>
    </source>
</evidence>
<evidence type="ECO:0000313" key="2">
    <source>
        <dbReference type="Proteomes" id="UP000471364"/>
    </source>
</evidence>
<organism evidence="1 2">
    <name type="scientific">Micromonospora aurantiaca</name>
    <name type="common">nom. illeg.</name>
    <dbReference type="NCBI Taxonomy" id="47850"/>
    <lineage>
        <taxon>Bacteria</taxon>
        <taxon>Bacillati</taxon>
        <taxon>Actinomycetota</taxon>
        <taxon>Actinomycetes</taxon>
        <taxon>Micromonosporales</taxon>
        <taxon>Micromonosporaceae</taxon>
        <taxon>Micromonospora</taxon>
    </lineage>
</organism>
<dbReference type="Proteomes" id="UP000471364">
    <property type="component" value="Unassembled WGS sequence"/>
</dbReference>
<gene>
    <name evidence="1" type="ORF">F6X54_01145</name>
</gene>
<accession>A0ABQ6UPK3</accession>
<sequence>MDLTGSVDRVLDLRTLDLATQPLPGPDTAASRVVGDDYLVLYLSASEEFDDNGHVVEVLERFEQDCAGLEAAVSELWGPAVSVDLRPFMDSMVRGEAVPELPGFLAGIVSEVSAWHLEDRSICVGVGLCDTHGPVVLIAAAGDLRRHL</sequence>
<proteinExistence type="predicted"/>